<evidence type="ECO:0000313" key="3">
    <source>
        <dbReference type="Proteomes" id="UP000664132"/>
    </source>
</evidence>
<dbReference type="PANTHER" id="PTHR47843">
    <property type="entry name" value="BTB DOMAIN-CONTAINING PROTEIN-RELATED"/>
    <property type="match status" value="1"/>
</dbReference>
<gene>
    <name evidence="2" type="ORF">IFR04_002079</name>
</gene>
<evidence type="ECO:0000259" key="1">
    <source>
        <dbReference type="PROSITE" id="PS50097"/>
    </source>
</evidence>
<organism evidence="2 3">
    <name type="scientific">Cadophora malorum</name>
    <dbReference type="NCBI Taxonomy" id="108018"/>
    <lineage>
        <taxon>Eukaryota</taxon>
        <taxon>Fungi</taxon>
        <taxon>Dikarya</taxon>
        <taxon>Ascomycota</taxon>
        <taxon>Pezizomycotina</taxon>
        <taxon>Leotiomycetes</taxon>
        <taxon>Helotiales</taxon>
        <taxon>Ploettnerulaceae</taxon>
        <taxon>Cadophora</taxon>
    </lineage>
</organism>
<feature type="domain" description="BTB" evidence="1">
    <location>
        <begin position="16"/>
        <end position="75"/>
    </location>
</feature>
<dbReference type="Proteomes" id="UP000664132">
    <property type="component" value="Unassembled WGS sequence"/>
</dbReference>
<keyword evidence="3" id="KW-1185">Reference proteome</keyword>
<name>A0A8H8BUQ8_9HELO</name>
<dbReference type="AlphaFoldDB" id="A0A8H8BUQ8"/>
<sequence>MASSASRPLGESLGAEVVTIYVGTTPNPKKFTVHKKLICDKVDFFRKAFMGGFKENQGKMELPEEKSAGFGDFID</sequence>
<dbReference type="OrthoDB" id="6359816at2759"/>
<dbReference type="InterPro" id="IPR000210">
    <property type="entry name" value="BTB/POZ_dom"/>
</dbReference>
<dbReference type="Gene3D" id="3.30.710.10">
    <property type="entry name" value="Potassium Channel Kv1.1, Chain A"/>
    <property type="match status" value="1"/>
</dbReference>
<dbReference type="EMBL" id="JAFJYH010000017">
    <property type="protein sequence ID" value="KAG4424731.1"/>
    <property type="molecule type" value="Genomic_DNA"/>
</dbReference>
<accession>A0A8H8BUQ8</accession>
<evidence type="ECO:0000313" key="2">
    <source>
        <dbReference type="EMBL" id="KAG4424731.1"/>
    </source>
</evidence>
<dbReference type="PROSITE" id="PS50097">
    <property type="entry name" value="BTB"/>
    <property type="match status" value="1"/>
</dbReference>
<proteinExistence type="predicted"/>
<dbReference type="CDD" id="cd18186">
    <property type="entry name" value="BTB_POZ_ZBTB_KLHL-like"/>
    <property type="match status" value="1"/>
</dbReference>
<reference evidence="2" key="1">
    <citation type="submission" date="2021-02" db="EMBL/GenBank/DDBJ databases">
        <title>Genome sequence Cadophora malorum strain M34.</title>
        <authorList>
            <person name="Stefanovic E."/>
            <person name="Vu D."/>
            <person name="Scully C."/>
            <person name="Dijksterhuis J."/>
            <person name="Roader J."/>
            <person name="Houbraken J."/>
        </authorList>
    </citation>
    <scope>NUCLEOTIDE SEQUENCE</scope>
    <source>
        <strain evidence="2">M34</strain>
    </source>
</reference>
<comment type="caution">
    <text evidence="2">The sequence shown here is derived from an EMBL/GenBank/DDBJ whole genome shotgun (WGS) entry which is preliminary data.</text>
</comment>
<dbReference type="InterPro" id="IPR011333">
    <property type="entry name" value="SKP1/BTB/POZ_sf"/>
</dbReference>
<protein>
    <recommendedName>
        <fullName evidence="1">BTB domain-containing protein</fullName>
    </recommendedName>
</protein>